<dbReference type="Proteomes" id="UP000253410">
    <property type="component" value="Unassembled WGS sequence"/>
</dbReference>
<evidence type="ECO:0000313" key="2">
    <source>
        <dbReference type="Proteomes" id="UP000253410"/>
    </source>
</evidence>
<proteinExistence type="predicted"/>
<name>A0A365XUZ2_9BACT</name>
<organism evidence="1 2">
    <name type="scientific">Chitinophaga flava</name>
    <dbReference type="NCBI Taxonomy" id="2259036"/>
    <lineage>
        <taxon>Bacteria</taxon>
        <taxon>Pseudomonadati</taxon>
        <taxon>Bacteroidota</taxon>
        <taxon>Chitinophagia</taxon>
        <taxon>Chitinophagales</taxon>
        <taxon>Chitinophagaceae</taxon>
        <taxon>Chitinophaga</taxon>
    </lineage>
</organism>
<comment type="caution">
    <text evidence="1">The sequence shown here is derived from an EMBL/GenBank/DDBJ whole genome shotgun (WGS) entry which is preliminary data.</text>
</comment>
<reference evidence="1 2" key="1">
    <citation type="submission" date="2018-05" db="EMBL/GenBank/DDBJ databases">
        <title>Chitinophaga sp. K3CV102501T nov., isolated from isolated from a monsoon evergreen broad-leaved forest soil.</title>
        <authorList>
            <person name="Lv Y."/>
        </authorList>
    </citation>
    <scope>NUCLEOTIDE SEQUENCE [LARGE SCALE GENOMIC DNA]</scope>
    <source>
        <strain evidence="1 2">GDMCC 1.1325</strain>
    </source>
</reference>
<keyword evidence="2" id="KW-1185">Reference proteome</keyword>
<dbReference type="EMBL" id="QFFJ01000002">
    <property type="protein sequence ID" value="RBL89524.1"/>
    <property type="molecule type" value="Genomic_DNA"/>
</dbReference>
<sequence>MTGTAFPALTHQRIQELKQTPRGQLIMKEAFAAFPELVKSMTSSLQEGLSRYEETRKREGRSPEQQQTLAALIEDYQFLEFAQHIMFIKWREEKKRFLPDSYQAN</sequence>
<accession>A0A365XUZ2</accession>
<dbReference type="AlphaFoldDB" id="A0A365XUZ2"/>
<gene>
    <name evidence="1" type="ORF">DF182_23725</name>
</gene>
<protein>
    <submittedName>
        <fullName evidence="1">Uncharacterized protein</fullName>
    </submittedName>
</protein>
<evidence type="ECO:0000313" key="1">
    <source>
        <dbReference type="EMBL" id="RBL89524.1"/>
    </source>
</evidence>